<proteinExistence type="predicted"/>
<evidence type="ECO:0000313" key="2">
    <source>
        <dbReference type="Proteomes" id="UP000030403"/>
    </source>
</evidence>
<sequence>MYKSITFADRYKTRYDLDKKRAKGDPLALFLPL</sequence>
<protein>
    <submittedName>
        <fullName evidence="1">Uncharacterized protein</fullName>
    </submittedName>
</protein>
<name>A0A0A5FZL6_9BACI</name>
<dbReference type="Proteomes" id="UP000030403">
    <property type="component" value="Unassembled WGS sequence"/>
</dbReference>
<dbReference type="AlphaFoldDB" id="A0A0A5FZL6"/>
<reference evidence="1 2" key="1">
    <citation type="submission" date="2013-08" db="EMBL/GenBank/DDBJ databases">
        <authorList>
            <person name="Huang J."/>
            <person name="Wang G."/>
        </authorList>
    </citation>
    <scope>NUCLEOTIDE SEQUENCE [LARGE SCALE GENOMIC DNA]</scope>
    <source>
        <strain evidence="1 2">BH030004</strain>
    </source>
</reference>
<keyword evidence="2" id="KW-1185">Reference proteome</keyword>
<organism evidence="1 2">
    <name type="scientific">Pontibacillus marinus BH030004 = DSM 16465</name>
    <dbReference type="NCBI Taxonomy" id="1385511"/>
    <lineage>
        <taxon>Bacteria</taxon>
        <taxon>Bacillati</taxon>
        <taxon>Bacillota</taxon>
        <taxon>Bacilli</taxon>
        <taxon>Bacillales</taxon>
        <taxon>Bacillaceae</taxon>
        <taxon>Pontibacillus</taxon>
    </lineage>
</organism>
<accession>A0A0A5FZL6</accession>
<dbReference type="EMBL" id="AVPF01000061">
    <property type="protein sequence ID" value="KGX84265.1"/>
    <property type="molecule type" value="Genomic_DNA"/>
</dbReference>
<comment type="caution">
    <text evidence="1">The sequence shown here is derived from an EMBL/GenBank/DDBJ whole genome shotgun (WGS) entry which is preliminary data.</text>
</comment>
<gene>
    <name evidence="1" type="ORF">N783_18005</name>
</gene>
<evidence type="ECO:0000313" key="1">
    <source>
        <dbReference type="EMBL" id="KGX84265.1"/>
    </source>
</evidence>